<reference evidence="1 2" key="1">
    <citation type="journal article" date="2013" name="Genome Announc.">
        <title>Draft Genome Sequence of the Cellulolytic, Mesophilic, Anaerobic Bacterium Clostridium termitidis Strain CT1112 (DSM 5398).</title>
        <authorList>
            <person name="Lal S."/>
            <person name="Ramachandran U."/>
            <person name="Zhang X."/>
            <person name="Munir R."/>
            <person name="Sparling R."/>
            <person name="Levin D.B."/>
        </authorList>
    </citation>
    <scope>NUCLEOTIDE SEQUENCE [LARGE SCALE GENOMIC DNA]</scope>
    <source>
        <strain evidence="1 2">CT1112</strain>
    </source>
</reference>
<dbReference type="eggNOG" id="ENOG5033IPR">
    <property type="taxonomic scope" value="Bacteria"/>
</dbReference>
<dbReference type="Pfam" id="PF20012">
    <property type="entry name" value="GAP1-N1"/>
    <property type="match status" value="1"/>
</dbReference>
<dbReference type="PATRIC" id="fig|1195236.3.peg.1832"/>
<dbReference type="EMBL" id="AORV01000026">
    <property type="protein sequence ID" value="EMS72690.1"/>
    <property type="molecule type" value="Genomic_DNA"/>
</dbReference>
<dbReference type="STRING" id="1195236.CTER_1508"/>
<organism evidence="1 2">
    <name type="scientific">Ruminiclostridium cellobioparum subsp. termitidis CT1112</name>
    <dbReference type="NCBI Taxonomy" id="1195236"/>
    <lineage>
        <taxon>Bacteria</taxon>
        <taxon>Bacillati</taxon>
        <taxon>Bacillota</taxon>
        <taxon>Clostridia</taxon>
        <taxon>Eubacteriales</taxon>
        <taxon>Oscillospiraceae</taxon>
        <taxon>Ruminiclostridium</taxon>
    </lineage>
</organism>
<dbReference type="RefSeq" id="WP_004624951.1">
    <property type="nucleotide sequence ID" value="NZ_AORV01000026.1"/>
</dbReference>
<name>S0FKE9_RUMCE</name>
<protein>
    <submittedName>
        <fullName evidence="1">Uncharacterized protein</fullName>
    </submittedName>
</protein>
<dbReference type="Proteomes" id="UP000014155">
    <property type="component" value="Unassembled WGS sequence"/>
</dbReference>
<evidence type="ECO:0000313" key="2">
    <source>
        <dbReference type="Proteomes" id="UP000014155"/>
    </source>
</evidence>
<keyword evidence="2" id="KW-1185">Reference proteome</keyword>
<accession>S0FKE9</accession>
<sequence length="655" mass="76597">MIKIHQAIWGYSSGHHLLASSGSLSNQSIKMLEPLTDLSGSEMVSAFDGYLTGCPLQSDNYYALSKTWYAQEMSRPGCVWTHTLLLEYSSITDLRTIDFESLFQRPNSNEVGWKDRYSKPIYVLPQSKNEIISDSDVCESALNMFLLMTYHLEPIIIAATNVKFFNKALELLIVEAGLDFFSDISFCTGSFSNRALNRVQLDLQIVPANLSKLVSRTNQKGVMYTDIPKNIGNPHNDTAGNTITQEEFYDIKKFILFCNSQYYRRCYWAMFEEIYKTIINLEDFYVSKTVNILQNQLNDEDVSTVMKKTFETIFLPIKSKDERNPNALIKVLFDFLTIDQSMSVENYIVDETLINVLNWIWTQYHQQMLESLPQLMDHNLNRAGEDTVKYIATLIELNDYSLLLLQNANMCSLMLRFNWKLALCEDVWKQPKNIQVEALRELRKFSDELKKENNACRDIIYLIFKTSSYDLSDEMYKTFEDSSIEALFYWYDTRNVNNSTLKLWYMLCKKNQVLSINKLEYVQSSALFEAVISVLDPYDNNIKSTSPEIWERLYKRFCRDNSAYSVRSEFAQFVLPITLRSNYFFSKELLKFIFITVHKVLANDSMEYRRWERLSVLLPEVAWYNSWDKCKRLRKAAKLRKYDIDFGDSTSINKN</sequence>
<comment type="caution">
    <text evidence="1">The sequence shown here is derived from an EMBL/GenBank/DDBJ whole genome shotgun (WGS) entry which is preliminary data.</text>
</comment>
<dbReference type="AlphaFoldDB" id="S0FKE9"/>
<evidence type="ECO:0000313" key="1">
    <source>
        <dbReference type="EMBL" id="EMS72690.1"/>
    </source>
</evidence>
<proteinExistence type="predicted"/>
<gene>
    <name evidence="1" type="ORF">CTER_1508</name>
</gene>